<dbReference type="AlphaFoldDB" id="A0A1C4VUF7"/>
<reference evidence="3" key="1">
    <citation type="submission" date="2016-06" db="EMBL/GenBank/DDBJ databases">
        <authorList>
            <person name="Varghese N."/>
            <person name="Submissions Spin"/>
        </authorList>
    </citation>
    <scope>NUCLEOTIDE SEQUENCE [LARGE SCALE GENOMIC DNA]</scope>
    <source>
        <strain evidence="3">DSM 43816</strain>
    </source>
</reference>
<sequence>MESLYALAARLDEASATLAAVAHAATVAGPAPTAFGADGPGRPGDLGRALHRQWVTATDNRAREARAAAARLAAAASAIRDAADRYADTDAAARHRLAAHTPDRHTDAWSRPAAPDVADPWSRPAVPARDVADPWSRPAVPARDVADAWSRPAVPARDVADDPWFGAAPTAAPLHAAGFRAGVDTVPAGSGFPFTADLPPRVPRPRSGDG</sequence>
<evidence type="ECO:0000313" key="3">
    <source>
        <dbReference type="Proteomes" id="UP000198253"/>
    </source>
</evidence>
<evidence type="ECO:0000256" key="1">
    <source>
        <dbReference type="SAM" id="MobiDB-lite"/>
    </source>
</evidence>
<accession>A0A1C4VUF7</accession>
<dbReference type="EMBL" id="LT607413">
    <property type="protein sequence ID" value="SCE87349.1"/>
    <property type="molecule type" value="Genomic_DNA"/>
</dbReference>
<dbReference type="InParanoid" id="A0A1C4VUF7"/>
<protein>
    <submittedName>
        <fullName evidence="2">Uncharacterized protein</fullName>
    </submittedName>
</protein>
<keyword evidence="3" id="KW-1185">Reference proteome</keyword>
<name>A0A1C4VUF7_MICEC</name>
<proteinExistence type="predicted"/>
<organism evidence="2 3">
    <name type="scientific">Micromonospora echinospora</name>
    <name type="common">Micromonospora purpurea</name>
    <dbReference type="NCBI Taxonomy" id="1877"/>
    <lineage>
        <taxon>Bacteria</taxon>
        <taxon>Bacillati</taxon>
        <taxon>Actinomycetota</taxon>
        <taxon>Actinomycetes</taxon>
        <taxon>Micromonosporales</taxon>
        <taxon>Micromonosporaceae</taxon>
        <taxon>Micromonospora</taxon>
    </lineage>
</organism>
<feature type="region of interest" description="Disordered" evidence="1">
    <location>
        <begin position="191"/>
        <end position="210"/>
    </location>
</feature>
<evidence type="ECO:0000313" key="2">
    <source>
        <dbReference type="EMBL" id="SCE87349.1"/>
    </source>
</evidence>
<feature type="region of interest" description="Disordered" evidence="1">
    <location>
        <begin position="99"/>
        <end position="135"/>
    </location>
</feature>
<dbReference type="Proteomes" id="UP000198253">
    <property type="component" value="Chromosome I"/>
</dbReference>
<gene>
    <name evidence="2" type="ORF">GA0070618_1555</name>
</gene>